<evidence type="ECO:0000256" key="3">
    <source>
        <dbReference type="ARBA" id="ARBA00022679"/>
    </source>
</evidence>
<dbReference type="EC" id="2.3.1.179" evidence="6"/>
<evidence type="ECO:0000259" key="5">
    <source>
        <dbReference type="PROSITE" id="PS52004"/>
    </source>
</evidence>
<dbReference type="Pfam" id="PF00109">
    <property type="entry name" value="ketoacyl-synt"/>
    <property type="match status" value="1"/>
</dbReference>
<evidence type="ECO:0000313" key="7">
    <source>
        <dbReference type="Proteomes" id="UP000254601"/>
    </source>
</evidence>
<comment type="pathway">
    <text evidence="1">Lipid metabolism.</text>
</comment>
<organism evidence="6 7">
    <name type="scientific">Suttonella ornithocola</name>
    <dbReference type="NCBI Taxonomy" id="279832"/>
    <lineage>
        <taxon>Bacteria</taxon>
        <taxon>Pseudomonadati</taxon>
        <taxon>Pseudomonadota</taxon>
        <taxon>Gammaproteobacteria</taxon>
        <taxon>Cardiobacteriales</taxon>
        <taxon>Cardiobacteriaceae</taxon>
        <taxon>Suttonella</taxon>
    </lineage>
</organism>
<reference evidence="6 7" key="1">
    <citation type="submission" date="2018-06" db="EMBL/GenBank/DDBJ databases">
        <authorList>
            <consortium name="Pathogen Informatics"/>
            <person name="Doyle S."/>
        </authorList>
    </citation>
    <scope>NUCLEOTIDE SEQUENCE [LARGE SCALE GENOMIC DNA]</scope>
    <source>
        <strain evidence="6 7">NCTC13337</strain>
    </source>
</reference>
<evidence type="ECO:0000256" key="1">
    <source>
        <dbReference type="ARBA" id="ARBA00005189"/>
    </source>
</evidence>
<dbReference type="OrthoDB" id="9808669at2"/>
<keyword evidence="3 4" id="KW-0808">Transferase</keyword>
<dbReference type="RefSeq" id="WP_072575998.1">
    <property type="nucleotide sequence ID" value="NZ_LWHB01000041.1"/>
</dbReference>
<dbReference type="EMBL" id="UHIC01000001">
    <property type="protein sequence ID" value="SUO97214.1"/>
    <property type="molecule type" value="Genomic_DNA"/>
</dbReference>
<dbReference type="InterPro" id="IPR014031">
    <property type="entry name" value="Ketoacyl_synth_C"/>
</dbReference>
<dbReference type="SUPFAM" id="SSF53901">
    <property type="entry name" value="Thiolase-like"/>
    <property type="match status" value="1"/>
</dbReference>
<name>A0A380MYB9_9GAMM</name>
<evidence type="ECO:0000313" key="6">
    <source>
        <dbReference type="EMBL" id="SUO97214.1"/>
    </source>
</evidence>
<dbReference type="InterPro" id="IPR016039">
    <property type="entry name" value="Thiolase-like"/>
</dbReference>
<dbReference type="GO" id="GO:0004315">
    <property type="term" value="F:3-oxoacyl-[acyl-carrier-protein] synthase activity"/>
    <property type="evidence" value="ECO:0007669"/>
    <property type="project" value="UniProtKB-EC"/>
</dbReference>
<comment type="similarity">
    <text evidence="2 4">Belongs to the thiolase-like superfamily. Beta-ketoacyl-ACP synthases family.</text>
</comment>
<keyword evidence="6" id="KW-0012">Acyltransferase</keyword>
<evidence type="ECO:0000256" key="2">
    <source>
        <dbReference type="ARBA" id="ARBA00008467"/>
    </source>
</evidence>
<dbReference type="Pfam" id="PF02801">
    <property type="entry name" value="Ketoacyl-synt_C"/>
    <property type="match status" value="1"/>
</dbReference>
<proteinExistence type="inferred from homology"/>
<dbReference type="NCBIfam" id="NF006618">
    <property type="entry name" value="PRK09185.1"/>
    <property type="match status" value="1"/>
</dbReference>
<evidence type="ECO:0000256" key="4">
    <source>
        <dbReference type="RuleBase" id="RU003694"/>
    </source>
</evidence>
<dbReference type="Gene3D" id="3.40.47.10">
    <property type="match status" value="1"/>
</dbReference>
<sequence length="399" mass="42408">MRIYLEQPAIISALGSGAQETLNSLFSDKDTLSQEAGFMPDAEQEMTVGRVHETLADFPEDTPEYLKSRNNRLLETALQQIAPAIAQTITLYGKERVAVVLGTSTTGSDENEMAFRRYVEEGTPWEETGYSQNKQLLASPAVYLAWRFGIASPAYGISTACTSGAKTLISAARLLKSGMVDAVICGGVDSLSPFTLNGFNSLSVLSPTPCHPFGADRSGINIGEGAAIFIATREPTQDKVHLAGYGAGSDAYHMSTPRPDGVGALAVMSQALHKAKRTSQEIGWINAHGTGTQANDAMEALAIEKLFDASVPVTSTKSRTGHCLGSAGAIEAAIAWLITAKSTNPNAKLPAQGYLLDPSLSAIHLSTENNELKHRRVLSNSFAFGGNNTALLLEVEDDD</sequence>
<feature type="domain" description="Ketosynthase family 3 (KS3)" evidence="5">
    <location>
        <begin position="1"/>
        <end position="395"/>
    </location>
</feature>
<keyword evidence="7" id="KW-1185">Reference proteome</keyword>
<dbReference type="InterPro" id="IPR000794">
    <property type="entry name" value="Beta-ketoacyl_synthase"/>
</dbReference>
<dbReference type="Proteomes" id="UP000254601">
    <property type="component" value="Unassembled WGS sequence"/>
</dbReference>
<dbReference type="InterPro" id="IPR020841">
    <property type="entry name" value="PKS_Beta-ketoAc_synthase_dom"/>
</dbReference>
<gene>
    <name evidence="6" type="primary">fabF_2</name>
    <name evidence="6" type="ORF">NCTC13337_02269</name>
</gene>
<protein>
    <submittedName>
        <fullName evidence="6">3-oxoacyl-[acyl-carrier-protein] synthase 2</fullName>
        <ecNumber evidence="6">2.3.1.179</ecNumber>
    </submittedName>
</protein>
<dbReference type="PANTHER" id="PTHR11712:SF320">
    <property type="entry name" value="BETA-KETOACYL SYNTHASE"/>
    <property type="match status" value="1"/>
</dbReference>
<accession>A0A380MYB9</accession>
<dbReference type="AlphaFoldDB" id="A0A380MYB9"/>
<dbReference type="InterPro" id="IPR014030">
    <property type="entry name" value="Ketoacyl_synth_N"/>
</dbReference>
<dbReference type="GO" id="GO:0006633">
    <property type="term" value="P:fatty acid biosynthetic process"/>
    <property type="evidence" value="ECO:0007669"/>
    <property type="project" value="TreeGrafter"/>
</dbReference>
<dbReference type="CDD" id="cd00834">
    <property type="entry name" value="KAS_I_II"/>
    <property type="match status" value="1"/>
</dbReference>
<dbReference type="PROSITE" id="PS52004">
    <property type="entry name" value="KS3_2"/>
    <property type="match status" value="1"/>
</dbReference>
<dbReference type="PANTHER" id="PTHR11712">
    <property type="entry name" value="POLYKETIDE SYNTHASE-RELATED"/>
    <property type="match status" value="1"/>
</dbReference>
<dbReference type="SMART" id="SM00825">
    <property type="entry name" value="PKS_KS"/>
    <property type="match status" value="1"/>
</dbReference>
<dbReference type="GO" id="GO:0005829">
    <property type="term" value="C:cytosol"/>
    <property type="evidence" value="ECO:0007669"/>
    <property type="project" value="TreeGrafter"/>
</dbReference>